<feature type="domain" description="Glycosyltransferase 2-like" evidence="1">
    <location>
        <begin position="7"/>
        <end position="167"/>
    </location>
</feature>
<evidence type="ECO:0000313" key="3">
    <source>
        <dbReference type="Proteomes" id="UP001610100"/>
    </source>
</evidence>
<dbReference type="CDD" id="cd00761">
    <property type="entry name" value="Glyco_tranf_GTA_type"/>
    <property type="match status" value="1"/>
</dbReference>
<dbReference type="PANTHER" id="PTHR22916">
    <property type="entry name" value="GLYCOSYLTRANSFERASE"/>
    <property type="match status" value="1"/>
</dbReference>
<dbReference type="Gene3D" id="3.90.550.10">
    <property type="entry name" value="Spore Coat Polysaccharide Biosynthesis Protein SpsA, Chain A"/>
    <property type="match status" value="1"/>
</dbReference>
<organism evidence="2 3">
    <name type="scientific">Gaetbulibacter aestuarii</name>
    <dbReference type="NCBI Taxonomy" id="1502358"/>
    <lineage>
        <taxon>Bacteria</taxon>
        <taxon>Pseudomonadati</taxon>
        <taxon>Bacteroidota</taxon>
        <taxon>Flavobacteriia</taxon>
        <taxon>Flavobacteriales</taxon>
        <taxon>Flavobacteriaceae</taxon>
        <taxon>Gaetbulibacter</taxon>
    </lineage>
</organism>
<proteinExistence type="predicted"/>
<dbReference type="InterPro" id="IPR001173">
    <property type="entry name" value="Glyco_trans_2-like"/>
</dbReference>
<dbReference type="Proteomes" id="UP001610100">
    <property type="component" value="Unassembled WGS sequence"/>
</dbReference>
<dbReference type="Pfam" id="PF00535">
    <property type="entry name" value="Glycos_transf_2"/>
    <property type="match status" value="1"/>
</dbReference>
<dbReference type="EMBL" id="JBAWKB010000006">
    <property type="protein sequence ID" value="MFH6773014.1"/>
    <property type="molecule type" value="Genomic_DNA"/>
</dbReference>
<dbReference type="EC" id="2.4.-.-" evidence="2"/>
<dbReference type="SUPFAM" id="SSF53448">
    <property type="entry name" value="Nucleotide-diphospho-sugar transferases"/>
    <property type="match status" value="1"/>
</dbReference>
<dbReference type="InterPro" id="IPR029044">
    <property type="entry name" value="Nucleotide-diphossugar_trans"/>
</dbReference>
<protein>
    <submittedName>
        <fullName evidence="2">Glycosyltransferase family 2 protein</fullName>
        <ecNumber evidence="2">2.4.-.-</ecNumber>
    </submittedName>
</protein>
<evidence type="ECO:0000313" key="2">
    <source>
        <dbReference type="EMBL" id="MFH6773014.1"/>
    </source>
</evidence>
<comment type="caution">
    <text evidence="2">The sequence shown here is derived from an EMBL/GenBank/DDBJ whole genome shotgun (WGS) entry which is preliminary data.</text>
</comment>
<dbReference type="GO" id="GO:0016757">
    <property type="term" value="F:glycosyltransferase activity"/>
    <property type="evidence" value="ECO:0007669"/>
    <property type="project" value="UniProtKB-KW"/>
</dbReference>
<dbReference type="RefSeq" id="WP_344742244.1">
    <property type="nucleotide sequence ID" value="NZ_BAABAY010000007.1"/>
</dbReference>
<dbReference type="PANTHER" id="PTHR22916:SF69">
    <property type="entry name" value="BIFUNCTIONAL GLYCOSYLTRANSFERASE PGTA"/>
    <property type="match status" value="1"/>
</dbReference>
<keyword evidence="2" id="KW-0328">Glycosyltransferase</keyword>
<keyword evidence="3" id="KW-1185">Reference proteome</keyword>
<gene>
    <name evidence="2" type="ORF">V8G58_13805</name>
</gene>
<keyword evidence="2" id="KW-0808">Transferase</keyword>
<reference evidence="2 3" key="1">
    <citation type="submission" date="2024-02" db="EMBL/GenBank/DDBJ databases">
        <title>A Gaetbulibacter species isolated from tidal flats and genomic insights of their niches.</title>
        <authorList>
            <person name="Ye Y."/>
        </authorList>
    </citation>
    <scope>NUCLEOTIDE SEQUENCE [LARGE SCALE GENOMIC DNA]</scope>
    <source>
        <strain evidence="2 3">KYW382</strain>
    </source>
</reference>
<sequence>MQNPLVSILTPFKNTAPFLKACLESIINQTYEHWELLIVDDHSSDTSYEVVEAFAKKDSRIKLFKNTGNGIIEALRIAFKNSQGDMITRMDSDDIMTPEKLEVLINNLIQAGPGNIAVGQVKYFAENGVKPGYKRYENWLNQLTQNGDNFSEIYKECVIPSPNWMAYRGDLIKAGAFDHYDYPEDYDLTFRFYKAGYNCIPCNTVLHLWRDYSSRTSRTHVHYAQNYFLNIKMKYFLDIDHDPNKNLVIWGAGYKGKKIAKHLLKEKVPFDWVCDNPKKIGKTIYGKTMKSFEALKSIENAQSIITVANTKAQKQIRNYLNALELKPVEDYIFVC</sequence>
<evidence type="ECO:0000259" key="1">
    <source>
        <dbReference type="Pfam" id="PF00535"/>
    </source>
</evidence>
<accession>A0ABW7N1S6</accession>
<name>A0ABW7N1S6_9FLAO</name>